<evidence type="ECO:0000313" key="7">
    <source>
        <dbReference type="Proteomes" id="UP000287519"/>
    </source>
</evidence>
<keyword evidence="2" id="KW-0238">DNA-binding</keyword>
<keyword evidence="7" id="KW-1185">Reference proteome</keyword>
<dbReference type="Pfam" id="PF01614">
    <property type="entry name" value="IclR_C"/>
    <property type="match status" value="1"/>
</dbReference>
<dbReference type="InterPro" id="IPR005471">
    <property type="entry name" value="Tscrpt_reg_IclR_N"/>
</dbReference>
<proteinExistence type="predicted"/>
<gene>
    <name evidence="6" type="ORF">Rhow_001131</name>
</gene>
<dbReference type="GO" id="GO:0045892">
    <property type="term" value="P:negative regulation of DNA-templated transcription"/>
    <property type="evidence" value="ECO:0007669"/>
    <property type="project" value="TreeGrafter"/>
</dbReference>
<evidence type="ECO:0000256" key="2">
    <source>
        <dbReference type="ARBA" id="ARBA00023125"/>
    </source>
</evidence>
<dbReference type="Gene3D" id="1.10.10.10">
    <property type="entry name" value="Winged helix-like DNA-binding domain superfamily/Winged helix DNA-binding domain"/>
    <property type="match status" value="1"/>
</dbReference>
<dbReference type="InterPro" id="IPR036388">
    <property type="entry name" value="WH-like_DNA-bd_sf"/>
</dbReference>
<accession>A0A402C3E4</accession>
<protein>
    <submittedName>
        <fullName evidence="6">Transcriptional regulator, IclR family</fullName>
    </submittedName>
</protein>
<comment type="caution">
    <text evidence="6">The sequence shown here is derived from an EMBL/GenBank/DDBJ whole genome shotgun (WGS) entry which is preliminary data.</text>
</comment>
<dbReference type="EMBL" id="BHYM01000016">
    <property type="protein sequence ID" value="GCE38109.1"/>
    <property type="molecule type" value="Genomic_DNA"/>
</dbReference>
<dbReference type="PROSITE" id="PS51077">
    <property type="entry name" value="HTH_ICLR"/>
    <property type="match status" value="1"/>
</dbReference>
<dbReference type="OrthoDB" id="4924204at2"/>
<evidence type="ECO:0000256" key="1">
    <source>
        <dbReference type="ARBA" id="ARBA00023015"/>
    </source>
</evidence>
<dbReference type="PANTHER" id="PTHR30136">
    <property type="entry name" value="HELIX-TURN-HELIX TRANSCRIPTIONAL REGULATOR, ICLR FAMILY"/>
    <property type="match status" value="1"/>
</dbReference>
<feature type="domain" description="HTH iclR-type" evidence="4">
    <location>
        <begin position="3"/>
        <end position="68"/>
    </location>
</feature>
<dbReference type="InterPro" id="IPR014757">
    <property type="entry name" value="Tscrpt_reg_IclR_C"/>
</dbReference>
<reference evidence="6 7" key="1">
    <citation type="submission" date="2018-11" db="EMBL/GenBank/DDBJ databases">
        <title>Microbial catabolism of amino acid.</title>
        <authorList>
            <person name="Hibi M."/>
            <person name="Ogawa J."/>
        </authorList>
    </citation>
    <scope>NUCLEOTIDE SEQUENCE [LARGE SCALE GENOMIC DNA]</scope>
    <source>
        <strain evidence="6 7">C31-06</strain>
    </source>
</reference>
<dbReference type="RefSeq" id="WP_124390743.1">
    <property type="nucleotide sequence ID" value="NZ_BHYM01000016.1"/>
</dbReference>
<dbReference type="SUPFAM" id="SSF55781">
    <property type="entry name" value="GAF domain-like"/>
    <property type="match status" value="1"/>
</dbReference>
<sequence>MSESSAERVAALLRAFGRGGNAHGEQSVSDLARAVGRERSQVSRMLKALERGGLVEQVPDSRRYRLGWSLLVLATGAGDTPLLRAARPVLQTLVSRVGEVALLSVQQGNRSLTVLREESHQSLRAGGWVGRSSPMHCTASGRALLFDSDDELVETLTAEDLLTPISTLAAPANLDELLDRLKIERAQGYSFASEEVEIGLTSVSTPVRDRNNTITSVINISGPTSRLISHVEDIAKLLKAGSATIQRTLTSPEIPALSTRRG</sequence>
<dbReference type="Pfam" id="PF09339">
    <property type="entry name" value="HTH_IclR"/>
    <property type="match status" value="1"/>
</dbReference>
<evidence type="ECO:0000259" key="5">
    <source>
        <dbReference type="PROSITE" id="PS51078"/>
    </source>
</evidence>
<dbReference type="PANTHER" id="PTHR30136:SF24">
    <property type="entry name" value="HTH-TYPE TRANSCRIPTIONAL REPRESSOR ALLR"/>
    <property type="match status" value="1"/>
</dbReference>
<evidence type="ECO:0000259" key="4">
    <source>
        <dbReference type="PROSITE" id="PS51077"/>
    </source>
</evidence>
<dbReference type="PROSITE" id="PS51078">
    <property type="entry name" value="ICLR_ED"/>
    <property type="match status" value="1"/>
</dbReference>
<keyword evidence="3" id="KW-0804">Transcription</keyword>
<name>A0A402C3E4_RHOWR</name>
<dbReference type="AlphaFoldDB" id="A0A402C3E4"/>
<organism evidence="6 7">
    <name type="scientific">Rhodococcus wratislaviensis</name>
    <name type="common">Tsukamurella wratislaviensis</name>
    <dbReference type="NCBI Taxonomy" id="44752"/>
    <lineage>
        <taxon>Bacteria</taxon>
        <taxon>Bacillati</taxon>
        <taxon>Actinomycetota</taxon>
        <taxon>Actinomycetes</taxon>
        <taxon>Mycobacteriales</taxon>
        <taxon>Nocardiaceae</taxon>
        <taxon>Rhodococcus</taxon>
    </lineage>
</organism>
<evidence type="ECO:0000256" key="3">
    <source>
        <dbReference type="ARBA" id="ARBA00023163"/>
    </source>
</evidence>
<dbReference type="InterPro" id="IPR050707">
    <property type="entry name" value="HTH_MetabolicPath_Reg"/>
</dbReference>
<dbReference type="GO" id="GO:0003700">
    <property type="term" value="F:DNA-binding transcription factor activity"/>
    <property type="evidence" value="ECO:0007669"/>
    <property type="project" value="TreeGrafter"/>
</dbReference>
<dbReference type="InterPro" id="IPR036390">
    <property type="entry name" value="WH_DNA-bd_sf"/>
</dbReference>
<dbReference type="InterPro" id="IPR011991">
    <property type="entry name" value="ArsR-like_HTH"/>
</dbReference>
<evidence type="ECO:0000313" key="6">
    <source>
        <dbReference type="EMBL" id="GCE38109.1"/>
    </source>
</evidence>
<dbReference type="GO" id="GO:0003677">
    <property type="term" value="F:DNA binding"/>
    <property type="evidence" value="ECO:0007669"/>
    <property type="project" value="UniProtKB-KW"/>
</dbReference>
<dbReference type="InterPro" id="IPR029016">
    <property type="entry name" value="GAF-like_dom_sf"/>
</dbReference>
<keyword evidence="1" id="KW-0805">Transcription regulation</keyword>
<dbReference type="Gene3D" id="3.30.450.40">
    <property type="match status" value="1"/>
</dbReference>
<dbReference type="Proteomes" id="UP000287519">
    <property type="component" value="Unassembled WGS sequence"/>
</dbReference>
<feature type="domain" description="IclR-ED" evidence="5">
    <location>
        <begin position="62"/>
        <end position="251"/>
    </location>
</feature>
<dbReference type="SUPFAM" id="SSF46785">
    <property type="entry name" value="Winged helix' DNA-binding domain"/>
    <property type="match status" value="1"/>
</dbReference>
<dbReference type="CDD" id="cd00090">
    <property type="entry name" value="HTH_ARSR"/>
    <property type="match status" value="1"/>
</dbReference>
<dbReference type="SMART" id="SM00346">
    <property type="entry name" value="HTH_ICLR"/>
    <property type="match status" value="1"/>
</dbReference>